<sequence length="382" mass="42048">MSGFSHERIDERPPCSKLGFCLTADLTGNGREDVIVGGAGEGFPGKGIVWEAERRGVPTAAFRSAVGIGESNLFWYENPGFERHEISFTPDLDVGGAVGDVTGSGDPNVVAGQGIDNTELYWFEPGADPREPWERHLVTDRFEKYHDVTVADVDDDGEPEVVGLSQVSETVFYYDIPVEPRQGPWGEEHLHIVDRGRELEGVAVVDIDGDGRTELVAGPNVYHREPDAETGWRRETIVDGWDNTRVAVADVDDDGDLEVVLSEGDSPHLGTHPGRVAWFDPPDWEQTVIADGLFCPHSLEVEDFTGDGRPDIYVAEMGLGKHSDPRHFVFYNRGGEFERETVATGIETHEAKVVDLTGSGRPDLVGKSYGPDHHVDVWFNRS</sequence>
<evidence type="ECO:0000256" key="1">
    <source>
        <dbReference type="ARBA" id="ARBA00022729"/>
    </source>
</evidence>
<reference evidence="2" key="1">
    <citation type="submission" date="2021-06" db="EMBL/GenBank/DDBJ databases">
        <title>Halomicroarcula sp. F24A a new haloarchaeum isolated from saline soil.</title>
        <authorList>
            <person name="Duran-Viseras A."/>
            <person name="Sanchez-Porro C."/>
            <person name="Ventosa A."/>
        </authorList>
    </citation>
    <scope>NUCLEOTIDE SEQUENCE</scope>
    <source>
        <strain evidence="2">F24A</strain>
    </source>
</reference>
<accession>A0A8J8C733</accession>
<dbReference type="PANTHER" id="PTHR44103:SF1">
    <property type="entry name" value="PROPROTEIN CONVERTASE P"/>
    <property type="match status" value="1"/>
</dbReference>
<dbReference type="EMBL" id="RKLQ01000001">
    <property type="protein sequence ID" value="MBX0302877.1"/>
    <property type="molecule type" value="Genomic_DNA"/>
</dbReference>
<dbReference type="Pfam" id="PF13517">
    <property type="entry name" value="FG-GAP_3"/>
    <property type="match status" value="1"/>
</dbReference>
<evidence type="ECO:0000313" key="3">
    <source>
        <dbReference type="Proteomes" id="UP000783863"/>
    </source>
</evidence>
<dbReference type="AlphaFoldDB" id="A0A8J8C733"/>
<dbReference type="SUPFAM" id="SSF69318">
    <property type="entry name" value="Integrin alpha N-terminal domain"/>
    <property type="match status" value="1"/>
</dbReference>
<dbReference type="Proteomes" id="UP000783863">
    <property type="component" value="Unassembled WGS sequence"/>
</dbReference>
<evidence type="ECO:0000313" key="2">
    <source>
        <dbReference type="EMBL" id="MBX0302877.1"/>
    </source>
</evidence>
<gene>
    <name evidence="2" type="ORF">EGD98_04225</name>
</gene>
<name>A0A8J8C733_9EURY</name>
<keyword evidence="3" id="KW-1185">Reference proteome</keyword>
<proteinExistence type="predicted"/>
<organism evidence="2 3">
    <name type="scientific">Haloarcula salinisoli</name>
    <dbReference type="NCBI Taxonomy" id="2487746"/>
    <lineage>
        <taxon>Archaea</taxon>
        <taxon>Methanobacteriati</taxon>
        <taxon>Methanobacteriota</taxon>
        <taxon>Stenosarchaea group</taxon>
        <taxon>Halobacteria</taxon>
        <taxon>Halobacteriales</taxon>
        <taxon>Haloarculaceae</taxon>
        <taxon>Haloarcula</taxon>
    </lineage>
</organism>
<dbReference type="RefSeq" id="WP_220587105.1">
    <property type="nucleotide sequence ID" value="NZ_RKLQ01000001.1"/>
</dbReference>
<protein>
    <submittedName>
        <fullName evidence="2">VCBS repeat-containing protein</fullName>
    </submittedName>
</protein>
<comment type="caution">
    <text evidence="2">The sequence shown here is derived from an EMBL/GenBank/DDBJ whole genome shotgun (WGS) entry which is preliminary data.</text>
</comment>
<dbReference type="Gene3D" id="2.130.10.130">
    <property type="entry name" value="Integrin alpha, N-terminal"/>
    <property type="match status" value="1"/>
</dbReference>
<keyword evidence="1" id="KW-0732">Signal</keyword>
<dbReference type="PANTHER" id="PTHR44103">
    <property type="entry name" value="PROPROTEIN CONVERTASE P"/>
    <property type="match status" value="1"/>
</dbReference>
<dbReference type="InterPro" id="IPR013517">
    <property type="entry name" value="FG-GAP"/>
</dbReference>
<dbReference type="InterPro" id="IPR028994">
    <property type="entry name" value="Integrin_alpha_N"/>
</dbReference>